<proteinExistence type="predicted"/>
<feature type="region of interest" description="Disordered" evidence="1">
    <location>
        <begin position="1"/>
        <end position="25"/>
    </location>
</feature>
<name>A0AAV7N2T1_PLEWA</name>
<feature type="non-terminal residue" evidence="2">
    <location>
        <position position="51"/>
    </location>
</feature>
<dbReference type="AlphaFoldDB" id="A0AAV7N2T1"/>
<accession>A0AAV7N2T1</accession>
<feature type="non-terminal residue" evidence="2">
    <location>
        <position position="1"/>
    </location>
</feature>
<sequence>TFFALGEGCTDHQEKSLPMEPTISKNSTTKNSVTMLHVLECIVYNSRHIVF</sequence>
<evidence type="ECO:0000313" key="3">
    <source>
        <dbReference type="Proteomes" id="UP001066276"/>
    </source>
</evidence>
<evidence type="ECO:0000256" key="1">
    <source>
        <dbReference type="SAM" id="MobiDB-lite"/>
    </source>
</evidence>
<reference evidence="2" key="1">
    <citation type="journal article" date="2022" name="bioRxiv">
        <title>Sequencing and chromosome-scale assembly of the giantPleurodeles waltlgenome.</title>
        <authorList>
            <person name="Brown T."/>
            <person name="Elewa A."/>
            <person name="Iarovenko S."/>
            <person name="Subramanian E."/>
            <person name="Araus A.J."/>
            <person name="Petzold A."/>
            <person name="Susuki M."/>
            <person name="Suzuki K.-i.T."/>
            <person name="Hayashi T."/>
            <person name="Toyoda A."/>
            <person name="Oliveira C."/>
            <person name="Osipova E."/>
            <person name="Leigh N.D."/>
            <person name="Simon A."/>
            <person name="Yun M.H."/>
        </authorList>
    </citation>
    <scope>NUCLEOTIDE SEQUENCE</scope>
    <source>
        <strain evidence="2">20211129_DDA</strain>
        <tissue evidence="2">Liver</tissue>
    </source>
</reference>
<evidence type="ECO:0000313" key="2">
    <source>
        <dbReference type="EMBL" id="KAJ1109739.1"/>
    </source>
</evidence>
<gene>
    <name evidence="2" type="ORF">NDU88_007099</name>
</gene>
<dbReference type="EMBL" id="JANPWB010000013">
    <property type="protein sequence ID" value="KAJ1109739.1"/>
    <property type="molecule type" value="Genomic_DNA"/>
</dbReference>
<protein>
    <submittedName>
        <fullName evidence="2">Uncharacterized protein</fullName>
    </submittedName>
</protein>
<comment type="caution">
    <text evidence="2">The sequence shown here is derived from an EMBL/GenBank/DDBJ whole genome shotgun (WGS) entry which is preliminary data.</text>
</comment>
<dbReference type="Proteomes" id="UP001066276">
    <property type="component" value="Chromosome 9"/>
</dbReference>
<keyword evidence="3" id="KW-1185">Reference proteome</keyword>
<organism evidence="2 3">
    <name type="scientific">Pleurodeles waltl</name>
    <name type="common">Iberian ribbed newt</name>
    <dbReference type="NCBI Taxonomy" id="8319"/>
    <lineage>
        <taxon>Eukaryota</taxon>
        <taxon>Metazoa</taxon>
        <taxon>Chordata</taxon>
        <taxon>Craniata</taxon>
        <taxon>Vertebrata</taxon>
        <taxon>Euteleostomi</taxon>
        <taxon>Amphibia</taxon>
        <taxon>Batrachia</taxon>
        <taxon>Caudata</taxon>
        <taxon>Salamandroidea</taxon>
        <taxon>Salamandridae</taxon>
        <taxon>Pleurodelinae</taxon>
        <taxon>Pleurodeles</taxon>
    </lineage>
</organism>